<dbReference type="Pfam" id="PF07679">
    <property type="entry name" value="I-set"/>
    <property type="match status" value="3"/>
</dbReference>
<feature type="domain" description="Ig-like" evidence="2">
    <location>
        <begin position="388"/>
        <end position="474"/>
    </location>
</feature>
<dbReference type="Gene3D" id="2.60.40.10">
    <property type="entry name" value="Immunoglobulins"/>
    <property type="match status" value="5"/>
</dbReference>
<dbReference type="GeneID" id="108563617"/>
<feature type="non-terminal residue" evidence="4">
    <location>
        <position position="1"/>
    </location>
</feature>
<dbReference type="Pfam" id="PF13927">
    <property type="entry name" value="Ig_3"/>
    <property type="match status" value="2"/>
</dbReference>
<evidence type="ECO:0000256" key="1">
    <source>
        <dbReference type="ARBA" id="ARBA00023319"/>
    </source>
</evidence>
<dbReference type="InterPro" id="IPR036179">
    <property type="entry name" value="Ig-like_dom_sf"/>
</dbReference>
<dbReference type="Proteomes" id="UP000695000">
    <property type="component" value="Unplaced"/>
</dbReference>
<sequence>NLQAPRFTTSSSTSSIIRLGTTKIMQCQAFGYPQPQYRWMKDGVLITDLSTESFYKIFHTRLEDEGSYRCIASNKVGSIMSEETKVVVAYMGVFENQTETSVSVKAGQAAILDLPYIESSPEPEIIWQTDEGLLMYSQKYTKSKTNQLIILSTESNDEQAYRARAMNTQEGKEENSAYIRLNVIEDDNGGSEIAPEIIINPQDVEIIKGADQTTLDCIANARPLHELQTLWYKDGIIMESSGIQYTFNDVWNRSLTLISANLTHTGVYECQVSLKTGGFPPVKAAANVRVLERPRFVSNTRTESLGEYGTQISLPCDVVGIPKPNITWYRNTVNIETLNDTRYQIEEDNSLFIRKLSIQDMGMYQCFARNQAGESYMSTWLKVKTAVPVMEVGPQNSTVLDGKDVTVNCQAAGAPEPNITWIFNEQEEVEMSGRFQKLENGDLLIAAVREADAGLYTCIRANEAGKVTGSAHITVLVRTQIIHPPAPTRVLLGHTATLQCKVSSDPTVPYHLHWYHNN</sequence>
<feature type="domain" description="Ig-like" evidence="2">
    <location>
        <begin position="294"/>
        <end position="378"/>
    </location>
</feature>
<feature type="domain" description="Ig-like" evidence="2">
    <location>
        <begin position="5"/>
        <end position="87"/>
    </location>
</feature>
<dbReference type="InterPro" id="IPR013783">
    <property type="entry name" value="Ig-like_fold"/>
</dbReference>
<dbReference type="SMART" id="SM00409">
    <property type="entry name" value="IG"/>
    <property type="match status" value="5"/>
</dbReference>
<name>A0ABM1MTD7_NICVS</name>
<dbReference type="CDD" id="cd00096">
    <property type="entry name" value="Ig"/>
    <property type="match status" value="2"/>
</dbReference>
<keyword evidence="1" id="KW-0393">Immunoglobulin domain</keyword>
<dbReference type="PROSITE" id="PS50835">
    <property type="entry name" value="IG_LIKE"/>
    <property type="match status" value="5"/>
</dbReference>
<dbReference type="SUPFAM" id="SSF48726">
    <property type="entry name" value="Immunoglobulin"/>
    <property type="match status" value="6"/>
</dbReference>
<dbReference type="RefSeq" id="XP_017777837.1">
    <property type="nucleotide sequence ID" value="XM_017922348.1"/>
</dbReference>
<feature type="domain" description="Ig-like" evidence="2">
    <location>
        <begin position="195"/>
        <end position="273"/>
    </location>
</feature>
<evidence type="ECO:0000313" key="4">
    <source>
        <dbReference type="RefSeq" id="XP_017777837.1"/>
    </source>
</evidence>
<organism evidence="3 4">
    <name type="scientific">Nicrophorus vespilloides</name>
    <name type="common">Boreal carrion beetle</name>
    <dbReference type="NCBI Taxonomy" id="110193"/>
    <lineage>
        <taxon>Eukaryota</taxon>
        <taxon>Metazoa</taxon>
        <taxon>Ecdysozoa</taxon>
        <taxon>Arthropoda</taxon>
        <taxon>Hexapoda</taxon>
        <taxon>Insecta</taxon>
        <taxon>Pterygota</taxon>
        <taxon>Neoptera</taxon>
        <taxon>Endopterygota</taxon>
        <taxon>Coleoptera</taxon>
        <taxon>Polyphaga</taxon>
        <taxon>Staphyliniformia</taxon>
        <taxon>Silphidae</taxon>
        <taxon>Nicrophorinae</taxon>
        <taxon>Nicrophorus</taxon>
    </lineage>
</organism>
<dbReference type="SMART" id="SM00408">
    <property type="entry name" value="IGc2"/>
    <property type="match status" value="4"/>
</dbReference>
<feature type="non-terminal residue" evidence="4">
    <location>
        <position position="518"/>
    </location>
</feature>
<evidence type="ECO:0000313" key="3">
    <source>
        <dbReference type="Proteomes" id="UP000695000"/>
    </source>
</evidence>
<dbReference type="InterPro" id="IPR013098">
    <property type="entry name" value="Ig_I-set"/>
</dbReference>
<dbReference type="InterPro" id="IPR003599">
    <property type="entry name" value="Ig_sub"/>
</dbReference>
<proteinExistence type="predicted"/>
<protein>
    <submittedName>
        <fullName evidence="4">Protein sidekick-like</fullName>
    </submittedName>
</protein>
<evidence type="ECO:0000259" key="2">
    <source>
        <dbReference type="PROSITE" id="PS50835"/>
    </source>
</evidence>
<gene>
    <name evidence="4" type="primary">LOC108563617</name>
</gene>
<dbReference type="InterPro" id="IPR003598">
    <property type="entry name" value="Ig_sub2"/>
</dbReference>
<dbReference type="PANTHER" id="PTHR10075:SF14">
    <property type="entry name" value="CELL ADHESION MOLECULE DSCAM2-RELATED"/>
    <property type="match status" value="1"/>
</dbReference>
<reference evidence="4" key="1">
    <citation type="submission" date="2025-08" db="UniProtKB">
        <authorList>
            <consortium name="RefSeq"/>
        </authorList>
    </citation>
    <scope>IDENTIFICATION</scope>
    <source>
        <tissue evidence="4">Whole Larva</tissue>
    </source>
</reference>
<feature type="domain" description="Ig-like" evidence="2">
    <location>
        <begin position="479"/>
        <end position="518"/>
    </location>
</feature>
<keyword evidence="3" id="KW-1185">Reference proteome</keyword>
<dbReference type="PANTHER" id="PTHR10075">
    <property type="entry name" value="BASIGIN RELATED"/>
    <property type="match status" value="1"/>
</dbReference>
<accession>A0ABM1MTD7</accession>
<dbReference type="InterPro" id="IPR007110">
    <property type="entry name" value="Ig-like_dom"/>
</dbReference>